<feature type="region of interest" description="Disordered" evidence="1">
    <location>
        <begin position="147"/>
        <end position="192"/>
    </location>
</feature>
<protein>
    <submittedName>
        <fullName evidence="3">Uncharacterized protein</fullName>
    </submittedName>
</protein>
<reference evidence="3" key="2">
    <citation type="submission" date="2020-09" db="EMBL/GenBank/DDBJ databases">
        <authorList>
            <person name="Sun Q."/>
            <person name="Kim S."/>
        </authorList>
    </citation>
    <scope>NUCLEOTIDE SEQUENCE</scope>
    <source>
        <strain evidence="3">KCTC 32255</strain>
    </source>
</reference>
<accession>A0A918P8U5</accession>
<feature type="compositionally biased region" description="Basic and acidic residues" evidence="1">
    <location>
        <begin position="147"/>
        <end position="173"/>
    </location>
</feature>
<comment type="caution">
    <text evidence="3">The sequence shown here is derived from an EMBL/GenBank/DDBJ whole genome shotgun (WGS) entry which is preliminary data.</text>
</comment>
<keyword evidence="4" id="KW-1185">Reference proteome</keyword>
<dbReference type="AlphaFoldDB" id="A0A918P8U5"/>
<dbReference type="Proteomes" id="UP000648075">
    <property type="component" value="Unassembled WGS sequence"/>
</dbReference>
<evidence type="ECO:0000313" key="4">
    <source>
        <dbReference type="Proteomes" id="UP000648075"/>
    </source>
</evidence>
<sequence length="192" mass="20285">MESLAMIRPLTAALLLAGALGAAPAAQAQEQTTADGEKYNMVIVYGDQPCEASADPAVITVCARVGDQYRIPEPLRGVDSPKSDSWTNKVTAYETVGAFGTLSCSPVGAGGSLGCTQKLIDQAYAERKNGSNVKFGELIAAEREKRLSTIDTDAADHQKRVEEAEKVYLEQQKKQQAAQDAAEGSAPATPQP</sequence>
<proteinExistence type="predicted"/>
<keyword evidence="2" id="KW-0732">Signal</keyword>
<dbReference type="EMBL" id="BMZA01000001">
    <property type="protein sequence ID" value="GGY90982.1"/>
    <property type="molecule type" value="Genomic_DNA"/>
</dbReference>
<feature type="signal peptide" evidence="2">
    <location>
        <begin position="1"/>
        <end position="28"/>
    </location>
</feature>
<evidence type="ECO:0000256" key="1">
    <source>
        <dbReference type="SAM" id="MobiDB-lite"/>
    </source>
</evidence>
<evidence type="ECO:0000256" key="2">
    <source>
        <dbReference type="SAM" id="SignalP"/>
    </source>
</evidence>
<evidence type="ECO:0000313" key="3">
    <source>
        <dbReference type="EMBL" id="GGY90982.1"/>
    </source>
</evidence>
<reference evidence="3" key="1">
    <citation type="journal article" date="2014" name="Int. J. Syst. Evol. Microbiol.">
        <title>Complete genome sequence of Corynebacterium casei LMG S-19264T (=DSM 44701T), isolated from a smear-ripened cheese.</title>
        <authorList>
            <consortium name="US DOE Joint Genome Institute (JGI-PGF)"/>
            <person name="Walter F."/>
            <person name="Albersmeier A."/>
            <person name="Kalinowski J."/>
            <person name="Ruckert C."/>
        </authorList>
    </citation>
    <scope>NUCLEOTIDE SEQUENCE</scope>
    <source>
        <strain evidence="3">KCTC 32255</strain>
    </source>
</reference>
<gene>
    <name evidence="3" type="ORF">GCM10011614_02080</name>
</gene>
<feature type="chain" id="PRO_5037550267" evidence="2">
    <location>
        <begin position="29"/>
        <end position="192"/>
    </location>
</feature>
<organism evidence="3 4">
    <name type="scientific">Novosphingobium colocasiae</name>
    <dbReference type="NCBI Taxonomy" id="1256513"/>
    <lineage>
        <taxon>Bacteria</taxon>
        <taxon>Pseudomonadati</taxon>
        <taxon>Pseudomonadota</taxon>
        <taxon>Alphaproteobacteria</taxon>
        <taxon>Sphingomonadales</taxon>
        <taxon>Sphingomonadaceae</taxon>
        <taxon>Novosphingobium</taxon>
    </lineage>
</organism>
<name>A0A918P8U5_9SPHN</name>